<dbReference type="EMBL" id="ML220117">
    <property type="protein sequence ID" value="TGZ81986.1"/>
    <property type="molecule type" value="Genomic_DNA"/>
</dbReference>
<accession>A0A4S2MZB2</accession>
<feature type="compositionally biased region" description="Pro residues" evidence="1">
    <location>
        <begin position="65"/>
        <end position="77"/>
    </location>
</feature>
<organism evidence="2 3">
    <name type="scientific">Ascodesmis nigricans</name>
    <dbReference type="NCBI Taxonomy" id="341454"/>
    <lineage>
        <taxon>Eukaryota</taxon>
        <taxon>Fungi</taxon>
        <taxon>Dikarya</taxon>
        <taxon>Ascomycota</taxon>
        <taxon>Pezizomycotina</taxon>
        <taxon>Pezizomycetes</taxon>
        <taxon>Pezizales</taxon>
        <taxon>Ascodesmidaceae</taxon>
        <taxon>Ascodesmis</taxon>
    </lineage>
</organism>
<dbReference type="AlphaFoldDB" id="A0A4S2MZB2"/>
<evidence type="ECO:0000313" key="2">
    <source>
        <dbReference type="EMBL" id="TGZ81986.1"/>
    </source>
</evidence>
<protein>
    <submittedName>
        <fullName evidence="2">Uncharacterized protein</fullName>
    </submittedName>
</protein>
<reference evidence="2 3" key="1">
    <citation type="submission" date="2019-04" db="EMBL/GenBank/DDBJ databases">
        <title>Comparative genomics and transcriptomics to analyze fruiting body development in filamentous ascomycetes.</title>
        <authorList>
            <consortium name="DOE Joint Genome Institute"/>
            <person name="Lutkenhaus R."/>
            <person name="Traeger S."/>
            <person name="Breuer J."/>
            <person name="Kuo A."/>
            <person name="Lipzen A."/>
            <person name="Pangilinan J."/>
            <person name="Dilworth D."/>
            <person name="Sandor L."/>
            <person name="Poggeler S."/>
            <person name="Barry K."/>
            <person name="Grigoriev I.V."/>
            <person name="Nowrousian M."/>
        </authorList>
    </citation>
    <scope>NUCLEOTIDE SEQUENCE [LARGE SCALE GENOMIC DNA]</scope>
    <source>
        <strain evidence="2 3">CBS 389.68</strain>
    </source>
</reference>
<evidence type="ECO:0000313" key="3">
    <source>
        <dbReference type="Proteomes" id="UP000298138"/>
    </source>
</evidence>
<evidence type="ECO:0000256" key="1">
    <source>
        <dbReference type="SAM" id="MobiDB-lite"/>
    </source>
</evidence>
<dbReference type="InParanoid" id="A0A4S2MZB2"/>
<name>A0A4S2MZB2_9PEZI</name>
<sequence>MAAHFQPPDNTNSKPHILTPCIVFPSIHRLVSIVTHGTAASPTILKLQASTSESMLNAIHFSHHLPPPPHPQPPPPCHQRQAPGSPIWSYITLRLRMVPSIARSHATLQQHIDPILYCAAPQIFFWSSRVGERESGGDVIVRYDGDQLIVGDDGCVWRGGWCGGGSC</sequence>
<keyword evidence="3" id="KW-1185">Reference proteome</keyword>
<proteinExistence type="predicted"/>
<dbReference type="Proteomes" id="UP000298138">
    <property type="component" value="Unassembled WGS sequence"/>
</dbReference>
<gene>
    <name evidence="2" type="ORF">EX30DRAFT_241802</name>
</gene>
<feature type="region of interest" description="Disordered" evidence="1">
    <location>
        <begin position="61"/>
        <end position="82"/>
    </location>
</feature>